<keyword evidence="3" id="KW-0576">Peroxisome</keyword>
<feature type="domain" description="AMP-binding enzyme C-terminal" evidence="5">
    <location>
        <begin position="484"/>
        <end position="560"/>
    </location>
</feature>
<dbReference type="PANTHER" id="PTHR24096">
    <property type="entry name" value="LONG-CHAIN-FATTY-ACID--COA LIGASE"/>
    <property type="match status" value="1"/>
</dbReference>
<evidence type="ECO:0000313" key="6">
    <source>
        <dbReference type="EMBL" id="KAJ6633142.1"/>
    </source>
</evidence>
<dbReference type="InterPro" id="IPR045851">
    <property type="entry name" value="AMP-bd_C_sf"/>
</dbReference>
<dbReference type="CDD" id="cd05911">
    <property type="entry name" value="Firefly_Luc_like"/>
    <property type="match status" value="1"/>
</dbReference>
<comment type="caution">
    <text evidence="6">The sequence shown here is derived from an EMBL/GenBank/DDBJ whole genome shotgun (WGS) entry which is preliminary data.</text>
</comment>
<evidence type="ECO:0000259" key="4">
    <source>
        <dbReference type="Pfam" id="PF00501"/>
    </source>
</evidence>
<dbReference type="InterPro" id="IPR042099">
    <property type="entry name" value="ANL_N_sf"/>
</dbReference>
<dbReference type="InterPro" id="IPR025110">
    <property type="entry name" value="AMP-bd_C"/>
</dbReference>
<dbReference type="GO" id="GO:0046949">
    <property type="term" value="P:fatty-acyl-CoA biosynthetic process"/>
    <property type="evidence" value="ECO:0007669"/>
    <property type="project" value="TreeGrafter"/>
</dbReference>
<keyword evidence="7" id="KW-1185">Reference proteome</keyword>
<dbReference type="Gene3D" id="3.30.300.30">
    <property type="match status" value="1"/>
</dbReference>
<name>A0A9Q0RV72_9DIPT</name>
<protein>
    <submittedName>
        <fullName evidence="6">4-coumarate--CoA ligase 1</fullName>
    </submittedName>
</protein>
<evidence type="ECO:0000256" key="3">
    <source>
        <dbReference type="ARBA" id="ARBA00023140"/>
    </source>
</evidence>
<organism evidence="6 7">
    <name type="scientific">Pseudolycoriella hygida</name>
    <dbReference type="NCBI Taxonomy" id="35572"/>
    <lineage>
        <taxon>Eukaryota</taxon>
        <taxon>Metazoa</taxon>
        <taxon>Ecdysozoa</taxon>
        <taxon>Arthropoda</taxon>
        <taxon>Hexapoda</taxon>
        <taxon>Insecta</taxon>
        <taxon>Pterygota</taxon>
        <taxon>Neoptera</taxon>
        <taxon>Endopterygota</taxon>
        <taxon>Diptera</taxon>
        <taxon>Nematocera</taxon>
        <taxon>Sciaroidea</taxon>
        <taxon>Sciaridae</taxon>
        <taxon>Pseudolycoriella</taxon>
    </lineage>
</organism>
<dbReference type="GO" id="GO:0005777">
    <property type="term" value="C:peroxisome"/>
    <property type="evidence" value="ECO:0007669"/>
    <property type="project" value="UniProtKB-SubCell"/>
</dbReference>
<evidence type="ECO:0000259" key="5">
    <source>
        <dbReference type="Pfam" id="PF13193"/>
    </source>
</evidence>
<dbReference type="FunFam" id="3.30.300.30:FF:000007">
    <property type="entry name" value="4-coumarate--CoA ligase 2"/>
    <property type="match status" value="1"/>
</dbReference>
<evidence type="ECO:0000256" key="1">
    <source>
        <dbReference type="ARBA" id="ARBA00004275"/>
    </source>
</evidence>
<dbReference type="Proteomes" id="UP001151699">
    <property type="component" value="Unassembled WGS sequence"/>
</dbReference>
<dbReference type="OrthoDB" id="10253869at2759"/>
<dbReference type="InterPro" id="IPR020845">
    <property type="entry name" value="AMP-binding_CS"/>
</dbReference>
<feature type="domain" description="AMP-dependent synthetase/ligase" evidence="4">
    <location>
        <begin position="59"/>
        <end position="433"/>
    </location>
</feature>
<evidence type="ECO:0000256" key="2">
    <source>
        <dbReference type="ARBA" id="ARBA00006432"/>
    </source>
</evidence>
<comment type="similarity">
    <text evidence="2">Belongs to the ATP-dependent AMP-binding enzyme family.</text>
</comment>
<keyword evidence="6" id="KW-0436">Ligase</keyword>
<dbReference type="PROSITE" id="PS00455">
    <property type="entry name" value="AMP_BINDING"/>
    <property type="match status" value="1"/>
</dbReference>
<sequence length="575" mass="63798">MFHSLNVKSLFIRGCVERFSKPTVFSSAKCMWSSSGNIVRSSYPDIEISKLSLSNYLLENVKDYVDKPAVTCGASGRTYNYGEVQFMTDRLAKAFRAIRACNLRKNDTLGILLPNMPEFTPVVLGANKAGLKITFANPLYTPEEILRQFEVAKVKIMVTIPSLLPVSNFLKAKMEGYRGTICIGGKDDLDNNVFNFESLIKTDHIADLPTISPKDIAIIPFSSGTSGLPKGVLLTNENCVANLCQITSPPFNRYAHEECENKNVLSIPPFFHIYGFNGILNLTLRNGAHLISLPKFSPEDYIRSLVTYEPSVLFLVPSLMLFLASHPSVTKKMLEPVAEVLVGAAAATVQLQEKFRSKCVENIVIRQGYGMTEASPVTLLTPFKPDESKLGSTGQLLPNMEARIVSTEDGTVLGMNETGELQFRGPQVMKGYLNNEAATKDTLDEDGWLKTGDIGYYDSDYYFYIVDRCKELIKVKGNQVSPTELENIIAEIDGIADVAVVGIPDDLAGELPRAYVVLKHNSKLNKHDIISYIQQKCIKYKWLEGGVKIVKAIPRNHSGKILRNELRSLDQKGDK</sequence>
<proteinExistence type="inferred from homology"/>
<evidence type="ECO:0000313" key="7">
    <source>
        <dbReference type="Proteomes" id="UP001151699"/>
    </source>
</evidence>
<dbReference type="Gene3D" id="3.40.50.12780">
    <property type="entry name" value="N-terminal domain of ligase-like"/>
    <property type="match status" value="1"/>
</dbReference>
<accession>A0A9Q0RV72</accession>
<dbReference type="Pfam" id="PF13193">
    <property type="entry name" value="AMP-binding_C"/>
    <property type="match status" value="1"/>
</dbReference>
<gene>
    <name evidence="6" type="primary">4CL1_3</name>
    <name evidence="6" type="ORF">Bhyg_16711</name>
</gene>
<dbReference type="GO" id="GO:0004467">
    <property type="term" value="F:long-chain fatty acid-CoA ligase activity"/>
    <property type="evidence" value="ECO:0007669"/>
    <property type="project" value="TreeGrafter"/>
</dbReference>
<dbReference type="EMBL" id="WJQU01002193">
    <property type="protein sequence ID" value="KAJ6633142.1"/>
    <property type="molecule type" value="Genomic_DNA"/>
</dbReference>
<dbReference type="AlphaFoldDB" id="A0A9Q0RV72"/>
<dbReference type="InterPro" id="IPR000873">
    <property type="entry name" value="AMP-dep_synth/lig_dom"/>
</dbReference>
<dbReference type="Pfam" id="PF00501">
    <property type="entry name" value="AMP-binding"/>
    <property type="match status" value="1"/>
</dbReference>
<dbReference type="PANTHER" id="PTHR24096:SF394">
    <property type="entry name" value="LUCIFERIN 4-MONOOXYGENASE"/>
    <property type="match status" value="1"/>
</dbReference>
<dbReference type="SUPFAM" id="SSF56801">
    <property type="entry name" value="Acetyl-CoA synthetase-like"/>
    <property type="match status" value="1"/>
</dbReference>
<reference evidence="6" key="1">
    <citation type="submission" date="2022-07" db="EMBL/GenBank/DDBJ databases">
        <authorList>
            <person name="Trinca V."/>
            <person name="Uliana J.V.C."/>
            <person name="Torres T.T."/>
            <person name="Ward R.J."/>
            <person name="Monesi N."/>
        </authorList>
    </citation>
    <scope>NUCLEOTIDE SEQUENCE</scope>
    <source>
        <strain evidence="6">HSMRA1968</strain>
        <tissue evidence="6">Whole embryos</tissue>
    </source>
</reference>
<comment type="subcellular location">
    <subcellularLocation>
        <location evidence="1">Peroxisome</location>
    </subcellularLocation>
</comment>